<feature type="non-terminal residue" evidence="2">
    <location>
        <position position="1"/>
    </location>
</feature>
<keyword evidence="1" id="KW-0472">Membrane</keyword>
<evidence type="ECO:0000313" key="2">
    <source>
        <dbReference type="EMBL" id="RDX88826.1"/>
    </source>
</evidence>
<comment type="caution">
    <text evidence="2">The sequence shown here is derived from an EMBL/GenBank/DDBJ whole genome shotgun (WGS) entry which is preliminary data.</text>
</comment>
<dbReference type="OrthoDB" id="1113737at2759"/>
<sequence length="105" mass="11654">MRELDEIQKQPQTIAPLPSSDLKQNDLIVITIEVANFAVKKVLIDQGNSDDILYIDLFTTFGDPSAFRTISVRYLVLEVDTSYNVLIGCLALNALGVIVSTHTWS</sequence>
<protein>
    <submittedName>
        <fullName evidence="2">Uncharacterized protein</fullName>
    </submittedName>
</protein>
<evidence type="ECO:0000313" key="3">
    <source>
        <dbReference type="Proteomes" id="UP000257109"/>
    </source>
</evidence>
<keyword evidence="1" id="KW-0812">Transmembrane</keyword>
<keyword evidence="3" id="KW-1185">Reference proteome</keyword>
<evidence type="ECO:0000256" key="1">
    <source>
        <dbReference type="SAM" id="Phobius"/>
    </source>
</evidence>
<organism evidence="2 3">
    <name type="scientific">Mucuna pruriens</name>
    <name type="common">Velvet bean</name>
    <name type="synonym">Dolichos pruriens</name>
    <dbReference type="NCBI Taxonomy" id="157652"/>
    <lineage>
        <taxon>Eukaryota</taxon>
        <taxon>Viridiplantae</taxon>
        <taxon>Streptophyta</taxon>
        <taxon>Embryophyta</taxon>
        <taxon>Tracheophyta</taxon>
        <taxon>Spermatophyta</taxon>
        <taxon>Magnoliopsida</taxon>
        <taxon>eudicotyledons</taxon>
        <taxon>Gunneridae</taxon>
        <taxon>Pentapetalae</taxon>
        <taxon>rosids</taxon>
        <taxon>fabids</taxon>
        <taxon>Fabales</taxon>
        <taxon>Fabaceae</taxon>
        <taxon>Papilionoideae</taxon>
        <taxon>50 kb inversion clade</taxon>
        <taxon>NPAAA clade</taxon>
        <taxon>indigoferoid/millettioid clade</taxon>
        <taxon>Phaseoleae</taxon>
        <taxon>Mucuna</taxon>
    </lineage>
</organism>
<accession>A0A371GE90</accession>
<reference evidence="2" key="1">
    <citation type="submission" date="2018-05" db="EMBL/GenBank/DDBJ databases">
        <title>Draft genome of Mucuna pruriens seed.</title>
        <authorList>
            <person name="Nnadi N.E."/>
            <person name="Vos R."/>
            <person name="Hasami M.H."/>
            <person name="Devisetty U.K."/>
            <person name="Aguiy J.C."/>
        </authorList>
    </citation>
    <scope>NUCLEOTIDE SEQUENCE [LARGE SCALE GENOMIC DNA]</scope>
    <source>
        <strain evidence="2">JCA_2017</strain>
    </source>
</reference>
<dbReference type="Proteomes" id="UP000257109">
    <property type="component" value="Unassembled WGS sequence"/>
</dbReference>
<dbReference type="AlphaFoldDB" id="A0A371GE90"/>
<name>A0A371GE90_MUCPR</name>
<dbReference type="EMBL" id="QJKJ01005832">
    <property type="protein sequence ID" value="RDX88826.1"/>
    <property type="molecule type" value="Genomic_DNA"/>
</dbReference>
<proteinExistence type="predicted"/>
<feature type="transmembrane region" description="Helical" evidence="1">
    <location>
        <begin position="83"/>
        <end position="104"/>
    </location>
</feature>
<gene>
    <name evidence="2" type="ORF">CR513_29523</name>
</gene>
<keyword evidence="1" id="KW-1133">Transmembrane helix</keyword>